<evidence type="ECO:0000256" key="2">
    <source>
        <dbReference type="ARBA" id="ARBA00023315"/>
    </source>
</evidence>
<keyword evidence="1 5" id="KW-0808">Transferase</keyword>
<dbReference type="GO" id="GO:0016747">
    <property type="term" value="F:acyltransferase activity, transferring groups other than amino-acyl groups"/>
    <property type="evidence" value="ECO:0007669"/>
    <property type="project" value="InterPro"/>
</dbReference>
<dbReference type="Proteomes" id="UP000468687">
    <property type="component" value="Unassembled WGS sequence"/>
</dbReference>
<comment type="caution">
    <text evidence="5">The sequence shown here is derived from an EMBL/GenBank/DDBJ whole genome shotgun (WGS) entry which is preliminary data.</text>
</comment>
<dbReference type="Pfam" id="PF00583">
    <property type="entry name" value="Acetyltransf_1"/>
    <property type="match status" value="1"/>
</dbReference>
<dbReference type="InterPro" id="IPR050680">
    <property type="entry name" value="YpeA/RimI_acetyltransf"/>
</dbReference>
<dbReference type="InterPro" id="IPR000182">
    <property type="entry name" value="GNAT_dom"/>
</dbReference>
<keyword evidence="6" id="KW-1185">Reference proteome</keyword>
<proteinExistence type="predicted"/>
<evidence type="ECO:0000313" key="5">
    <source>
        <dbReference type="EMBL" id="NEN80010.1"/>
    </source>
</evidence>
<dbReference type="InterPro" id="IPR016181">
    <property type="entry name" value="Acyl_CoA_acyltransferase"/>
</dbReference>
<dbReference type="PANTHER" id="PTHR43420">
    <property type="entry name" value="ACETYLTRANSFERASE"/>
    <property type="match status" value="1"/>
</dbReference>
<dbReference type="CDD" id="cd04301">
    <property type="entry name" value="NAT_SF"/>
    <property type="match status" value="1"/>
</dbReference>
<reference evidence="5 6" key="1">
    <citation type="journal article" date="2014" name="Int. J. Syst. Evol. Microbiol.">
        <title>Nocardioides zeae sp. nov., isolated from the stem of Zea mays.</title>
        <authorList>
            <person name="Glaeser S.P."/>
            <person name="McInroy J.A."/>
            <person name="Busse H.J."/>
            <person name="Kampfer P."/>
        </authorList>
    </citation>
    <scope>NUCLEOTIDE SEQUENCE [LARGE SCALE GENOMIC DNA]</scope>
    <source>
        <strain evidence="5 6">JCM 30728</strain>
    </source>
</reference>
<dbReference type="EMBL" id="JAAGXA010000013">
    <property type="protein sequence ID" value="NEN80010.1"/>
    <property type="molecule type" value="Genomic_DNA"/>
</dbReference>
<keyword evidence="2" id="KW-0012">Acyltransferase</keyword>
<dbReference type="Pfam" id="PF24551">
    <property type="entry name" value="SH3_Rv0428c"/>
    <property type="match status" value="1"/>
</dbReference>
<evidence type="ECO:0000259" key="4">
    <source>
        <dbReference type="PROSITE" id="PS51186"/>
    </source>
</evidence>
<dbReference type="Gene3D" id="3.40.630.30">
    <property type="match status" value="1"/>
</dbReference>
<sequence>MTSPDEPHDVSSGVSSGAPATGAHGLGPHVVGTRVVVRRLVPGETGPTGGPAFTDVLGVAETWWPDLVVRREDGTAVTVPHALIVSGKPVPPRASRLQHVPGGEVQRRVRGLWPGETAALGDWLLQVSPPHEGRVRRRASSVLAYGSPDRPLGEALAAIQDWYAARDRRPELCVAVGSAEETALRAEGWTEPADFAGHAVAVQVGSVARLRRALGASPHTAATGTVATEHGPVAGAAPDVERVRVSVTASGDRIATGLADLRGDWACVHDVRTDAAYRRTGLARRIVAGLLDEVAERGVTTVVLHVLTTNDPALALYAGLGFEEHHTATYLGPPR</sequence>
<name>A0A6P0HNX7_9ACTN</name>
<evidence type="ECO:0000313" key="6">
    <source>
        <dbReference type="Proteomes" id="UP000468687"/>
    </source>
</evidence>
<evidence type="ECO:0000256" key="3">
    <source>
        <dbReference type="SAM" id="MobiDB-lite"/>
    </source>
</evidence>
<evidence type="ECO:0000256" key="1">
    <source>
        <dbReference type="ARBA" id="ARBA00022679"/>
    </source>
</evidence>
<gene>
    <name evidence="5" type="ORF">G3T38_17225</name>
</gene>
<feature type="domain" description="N-acetyltransferase" evidence="4">
    <location>
        <begin position="208"/>
        <end position="335"/>
    </location>
</feature>
<dbReference type="AlphaFoldDB" id="A0A6P0HNX7"/>
<organism evidence="5 6">
    <name type="scientific">Nocardioides zeae</name>
    <dbReference type="NCBI Taxonomy" id="1457234"/>
    <lineage>
        <taxon>Bacteria</taxon>
        <taxon>Bacillati</taxon>
        <taxon>Actinomycetota</taxon>
        <taxon>Actinomycetes</taxon>
        <taxon>Propionibacteriales</taxon>
        <taxon>Nocardioidaceae</taxon>
        <taxon>Nocardioides</taxon>
    </lineage>
</organism>
<protein>
    <submittedName>
        <fullName evidence="5">GNAT family N-acetyltransferase</fullName>
    </submittedName>
</protein>
<dbReference type="PROSITE" id="PS51186">
    <property type="entry name" value="GNAT"/>
    <property type="match status" value="1"/>
</dbReference>
<dbReference type="PANTHER" id="PTHR43420:SF12">
    <property type="entry name" value="N-ACETYLTRANSFERASE DOMAIN-CONTAINING PROTEIN"/>
    <property type="match status" value="1"/>
</dbReference>
<dbReference type="InterPro" id="IPR056934">
    <property type="entry name" value="SH3_Rv0428c"/>
</dbReference>
<dbReference type="RefSeq" id="WP_163773559.1">
    <property type="nucleotide sequence ID" value="NZ_JAAGXA010000013.1"/>
</dbReference>
<dbReference type="SUPFAM" id="SSF55729">
    <property type="entry name" value="Acyl-CoA N-acyltransferases (Nat)"/>
    <property type="match status" value="1"/>
</dbReference>
<accession>A0A6P0HNX7</accession>
<feature type="region of interest" description="Disordered" evidence="3">
    <location>
        <begin position="1"/>
        <end position="28"/>
    </location>
</feature>